<reference evidence="2 3" key="1">
    <citation type="submission" date="2017-06" db="EMBL/GenBank/DDBJ databases">
        <title>Description of Rhodopirellula bahusiensis sp. nov.</title>
        <authorList>
            <person name="Kizina J."/>
            <person name="Harder J."/>
        </authorList>
    </citation>
    <scope>NUCLEOTIDE SEQUENCE [LARGE SCALE GENOMIC DNA]</scope>
    <source>
        <strain evidence="2 3">SWK21</strain>
    </source>
</reference>
<sequence length="76" mass="8651">MSHCFPMASRQTEQLGTMVLLWCQRRKSPIDSARWRTPSPTCSSVVTHRDERKYISVPTNPRSTPSSRTTGARRSS</sequence>
<proteinExistence type="predicted"/>
<dbReference type="AlphaFoldDB" id="A0A2G1W3B8"/>
<protein>
    <submittedName>
        <fullName evidence="2">Uncharacterized protein</fullName>
    </submittedName>
</protein>
<organism evidence="2 3">
    <name type="scientific">Rhodopirellula bahusiensis</name>
    <dbReference type="NCBI Taxonomy" id="2014065"/>
    <lineage>
        <taxon>Bacteria</taxon>
        <taxon>Pseudomonadati</taxon>
        <taxon>Planctomycetota</taxon>
        <taxon>Planctomycetia</taxon>
        <taxon>Pirellulales</taxon>
        <taxon>Pirellulaceae</taxon>
        <taxon>Rhodopirellula</taxon>
    </lineage>
</organism>
<evidence type="ECO:0000313" key="2">
    <source>
        <dbReference type="EMBL" id="PHQ33360.1"/>
    </source>
</evidence>
<dbReference type="Proteomes" id="UP000225740">
    <property type="component" value="Unassembled WGS sequence"/>
</dbReference>
<evidence type="ECO:0000256" key="1">
    <source>
        <dbReference type="SAM" id="MobiDB-lite"/>
    </source>
</evidence>
<accession>A0A2G1W3B8</accession>
<comment type="caution">
    <text evidence="2">The sequence shown here is derived from an EMBL/GenBank/DDBJ whole genome shotgun (WGS) entry which is preliminary data.</text>
</comment>
<keyword evidence="3" id="KW-1185">Reference proteome</keyword>
<gene>
    <name evidence="2" type="ORF">CEE69_20235</name>
</gene>
<feature type="region of interest" description="Disordered" evidence="1">
    <location>
        <begin position="33"/>
        <end position="76"/>
    </location>
</feature>
<dbReference type="EMBL" id="NIZW01000017">
    <property type="protein sequence ID" value="PHQ33360.1"/>
    <property type="molecule type" value="Genomic_DNA"/>
</dbReference>
<evidence type="ECO:0000313" key="3">
    <source>
        <dbReference type="Proteomes" id="UP000225740"/>
    </source>
</evidence>
<name>A0A2G1W3B8_9BACT</name>
<feature type="compositionally biased region" description="Low complexity" evidence="1">
    <location>
        <begin position="56"/>
        <end position="76"/>
    </location>
</feature>